<reference evidence="2" key="1">
    <citation type="journal article" date="2016" name="PLoS ONE">
        <title>Genetic Diversity of O-Antigens in Hafnia alvei and the Development of a Suspension Array for Serotype Detection.</title>
        <authorList>
            <person name="Duan Z."/>
            <person name="Niedziela T."/>
            <person name="Lugowski C."/>
            <person name="Cao B."/>
            <person name="Wang T."/>
            <person name="Xu L."/>
            <person name="Yang B."/>
            <person name="Liu B."/>
            <person name="Wang L."/>
        </authorList>
    </citation>
    <scope>NUCLEOTIDE SEQUENCE</scope>
    <source>
        <strain evidence="2">PCM1196</strain>
    </source>
</reference>
<keyword evidence="1" id="KW-0812">Transmembrane</keyword>
<sequence>MYWLFLGTVTFTLAALSVLKPSISNRLSLISIFVISGCFIDGYFNGIDWVNYFSGYEKNTTIIDFIKSYELLFASSLYVLKEIIGDFYYSIIILYIISFILLYRYSRKLSDYFCSNNTVFLFLFIFLNGIDLVNDQIRQFIAVIFSINAFYYMLNSKKRNFLVFSITAFLFHYSAIMIILVYPLIRLSKIKVIIIGMMAAFSIIFLTLYPDMTVNLLSSLGNPGEIVSSKMSAYFEKFSFHFGALIIIDILIIFSYFFRKQYHNVHERYLWSGCFLAACLHMSFYFLPIFQRFNPYLYLFYCILFSYYFSHIKRYVSLYGLIIFFAVLAILVSVNIGYFTDPSRPYLYRGYFIDYVNGLYSIENDKIKRCNEFLTDVPFCRW</sequence>
<feature type="transmembrane region" description="Helical" evidence="1">
    <location>
        <begin position="269"/>
        <end position="289"/>
    </location>
</feature>
<feature type="transmembrane region" description="Helical" evidence="1">
    <location>
        <begin position="112"/>
        <end position="130"/>
    </location>
</feature>
<accession>A0A172X009</accession>
<evidence type="ECO:0008006" key="3">
    <source>
        <dbReference type="Google" id="ProtNLM"/>
    </source>
</evidence>
<dbReference type="InterPro" id="IPR049458">
    <property type="entry name" value="EpsG-like"/>
</dbReference>
<feature type="transmembrane region" description="Helical" evidence="1">
    <location>
        <begin position="161"/>
        <end position="184"/>
    </location>
</feature>
<dbReference type="EMBL" id="KX117082">
    <property type="protein sequence ID" value="ANF29951.1"/>
    <property type="molecule type" value="Genomic_DNA"/>
</dbReference>
<feature type="transmembrane region" description="Helical" evidence="1">
    <location>
        <begin position="29"/>
        <end position="50"/>
    </location>
</feature>
<proteinExistence type="predicted"/>
<evidence type="ECO:0000256" key="1">
    <source>
        <dbReference type="SAM" id="Phobius"/>
    </source>
</evidence>
<dbReference type="RefSeq" id="WP_130999020.1">
    <property type="nucleotide sequence ID" value="NZ_SITE01000051.1"/>
</dbReference>
<feature type="transmembrane region" description="Helical" evidence="1">
    <location>
        <begin position="238"/>
        <end position="257"/>
    </location>
</feature>
<keyword evidence="1" id="KW-1133">Transmembrane helix</keyword>
<name>A0A172X009_HAFAL</name>
<feature type="transmembrane region" description="Helical" evidence="1">
    <location>
        <begin position="190"/>
        <end position="209"/>
    </location>
</feature>
<dbReference type="Pfam" id="PF14897">
    <property type="entry name" value="EpsG"/>
    <property type="match status" value="1"/>
</dbReference>
<protein>
    <recommendedName>
        <fullName evidence="3">EpsG family protein</fullName>
    </recommendedName>
</protein>
<dbReference type="AlphaFoldDB" id="A0A172X009"/>
<keyword evidence="1" id="KW-0472">Membrane</keyword>
<organism evidence="2">
    <name type="scientific">Hafnia alvei</name>
    <dbReference type="NCBI Taxonomy" id="569"/>
    <lineage>
        <taxon>Bacteria</taxon>
        <taxon>Pseudomonadati</taxon>
        <taxon>Pseudomonadota</taxon>
        <taxon>Gammaproteobacteria</taxon>
        <taxon>Enterobacterales</taxon>
        <taxon>Hafniaceae</taxon>
        <taxon>Hafnia</taxon>
    </lineage>
</organism>
<feature type="transmembrane region" description="Helical" evidence="1">
    <location>
        <begin position="296"/>
        <end position="312"/>
    </location>
</feature>
<feature type="transmembrane region" description="Helical" evidence="1">
    <location>
        <begin position="318"/>
        <end position="339"/>
    </location>
</feature>
<evidence type="ECO:0000313" key="2">
    <source>
        <dbReference type="EMBL" id="ANF29951.1"/>
    </source>
</evidence>
<feature type="transmembrane region" description="Helical" evidence="1">
    <location>
        <begin position="87"/>
        <end position="105"/>
    </location>
</feature>